<evidence type="ECO:0000256" key="1">
    <source>
        <dbReference type="SAM" id="MobiDB-lite"/>
    </source>
</evidence>
<sequence length="48" mass="5290">MRVGGRECKAPRPGLLSRQEEERQGLQRRNVQASILLPGQVLESFGAA</sequence>
<proteinExistence type="predicted"/>
<protein>
    <submittedName>
        <fullName evidence="2">Uncharacterized protein</fullName>
    </submittedName>
</protein>
<dbReference type="AlphaFoldDB" id="A0AAV0JXH2"/>
<comment type="caution">
    <text evidence="2">The sequence shown here is derived from an EMBL/GenBank/DDBJ whole genome shotgun (WGS) entry which is preliminary data.</text>
</comment>
<evidence type="ECO:0000313" key="2">
    <source>
        <dbReference type="EMBL" id="CAI0414481.1"/>
    </source>
</evidence>
<feature type="compositionally biased region" description="Basic and acidic residues" evidence="1">
    <location>
        <begin position="1"/>
        <end position="10"/>
    </location>
</feature>
<dbReference type="EMBL" id="CAMGYJ010000005">
    <property type="protein sequence ID" value="CAI0414481.1"/>
    <property type="molecule type" value="Genomic_DNA"/>
</dbReference>
<feature type="region of interest" description="Disordered" evidence="1">
    <location>
        <begin position="1"/>
        <end position="27"/>
    </location>
</feature>
<evidence type="ECO:0000313" key="3">
    <source>
        <dbReference type="Proteomes" id="UP001154282"/>
    </source>
</evidence>
<accession>A0AAV0JXH2</accession>
<gene>
    <name evidence="2" type="ORF">LITE_LOCUS16311</name>
</gene>
<name>A0AAV0JXH2_9ROSI</name>
<organism evidence="2 3">
    <name type="scientific">Linum tenue</name>
    <dbReference type="NCBI Taxonomy" id="586396"/>
    <lineage>
        <taxon>Eukaryota</taxon>
        <taxon>Viridiplantae</taxon>
        <taxon>Streptophyta</taxon>
        <taxon>Embryophyta</taxon>
        <taxon>Tracheophyta</taxon>
        <taxon>Spermatophyta</taxon>
        <taxon>Magnoliopsida</taxon>
        <taxon>eudicotyledons</taxon>
        <taxon>Gunneridae</taxon>
        <taxon>Pentapetalae</taxon>
        <taxon>rosids</taxon>
        <taxon>fabids</taxon>
        <taxon>Malpighiales</taxon>
        <taxon>Linaceae</taxon>
        <taxon>Linum</taxon>
    </lineage>
</organism>
<dbReference type="Proteomes" id="UP001154282">
    <property type="component" value="Unassembled WGS sequence"/>
</dbReference>
<reference evidence="2" key="1">
    <citation type="submission" date="2022-08" db="EMBL/GenBank/DDBJ databases">
        <authorList>
            <person name="Gutierrez-Valencia J."/>
        </authorList>
    </citation>
    <scope>NUCLEOTIDE SEQUENCE</scope>
</reference>
<keyword evidence="3" id="KW-1185">Reference proteome</keyword>